<dbReference type="PROSITE" id="PS50893">
    <property type="entry name" value="ABC_TRANSPORTER_2"/>
    <property type="match status" value="1"/>
</dbReference>
<feature type="transmembrane region" description="Helical" evidence="7">
    <location>
        <begin position="284"/>
        <end position="303"/>
    </location>
</feature>
<evidence type="ECO:0000313" key="10">
    <source>
        <dbReference type="EMBL" id="SDJ83606.1"/>
    </source>
</evidence>
<dbReference type="SMART" id="SM00382">
    <property type="entry name" value="AAA"/>
    <property type="match status" value="1"/>
</dbReference>
<dbReference type="GO" id="GO:0005524">
    <property type="term" value="F:ATP binding"/>
    <property type="evidence" value="ECO:0007669"/>
    <property type="project" value="UniProtKB-KW"/>
</dbReference>
<gene>
    <name evidence="10" type="ORF">SAMN04487954_108149</name>
</gene>
<keyword evidence="11" id="KW-1185">Reference proteome</keyword>
<protein>
    <submittedName>
        <fullName evidence="10">ATP-binding cassette, subfamily C, CydC</fullName>
    </submittedName>
</protein>
<evidence type="ECO:0000313" key="11">
    <source>
        <dbReference type="Proteomes" id="UP000198525"/>
    </source>
</evidence>
<dbReference type="InterPro" id="IPR011527">
    <property type="entry name" value="ABC1_TM_dom"/>
</dbReference>
<sequence>MGDGLGIGALRPWLRLLARRRRRLWVGAGLLGLTLLAAIGLLALSGWFITASALTGMAIRAGLDVHVPGGGIRAFAVTRTVARYLERLYNHDTVLRLLADLRGSLFAVLSRLDGATLAKQRSSDWLTRLTADIDTLDGLYLRLLAPPLVALALIGSLTAFLALWLPTLAGLVGAGLVLAWLWLSFGQAWLGMAASRAQVEHRQRLRSLSVEHLQGLAELEAHDCTARHRHRLLACERRLHAAQRRLARCTALGSALVGLVVGLAMLATLWLAAAAWQHDAVSGAVMVMLPLAVLAIGEALALLPNAFTSLGTTRTAAERLNALEAAERRAPSGRSRPLADGPLELSLEGVGLRYPGAWHMALDAVSLSLKGGSRLVLTGTSGAGKSTIAALLTRQLLPDTGDIRLNDIPLAEIDEGSLRERVALLGQRIDLFEGSLADNLRIADPAATDERLWQALDWATLADWAEALSAGLATPVGEGGHALSGGQARRLALARLWLRDPGLVILDEPFAGLDRATLASLVPRLDGWLRGRTALFLVHQLDDDSVAPPGVTHRAHLVEGELTDFARYCAIGQDDGKATTMPNEVRNG</sequence>
<proteinExistence type="predicted"/>
<keyword evidence="4 10" id="KW-0067">ATP-binding</keyword>
<dbReference type="InterPro" id="IPR014223">
    <property type="entry name" value="ABC_CydC/D"/>
</dbReference>
<dbReference type="Pfam" id="PF00664">
    <property type="entry name" value="ABC_membrane"/>
    <property type="match status" value="1"/>
</dbReference>
<comment type="subcellular location">
    <subcellularLocation>
        <location evidence="1">Cell membrane</location>
        <topology evidence="1">Multi-pass membrane protein</topology>
    </subcellularLocation>
</comment>
<feature type="transmembrane region" description="Helical" evidence="7">
    <location>
        <begin position="24"/>
        <end position="49"/>
    </location>
</feature>
<dbReference type="PANTHER" id="PTHR43394:SF1">
    <property type="entry name" value="ATP-BINDING CASSETTE SUB-FAMILY B MEMBER 10, MITOCHONDRIAL"/>
    <property type="match status" value="1"/>
</dbReference>
<dbReference type="Proteomes" id="UP000198525">
    <property type="component" value="Unassembled WGS sequence"/>
</dbReference>
<dbReference type="SUPFAM" id="SSF52540">
    <property type="entry name" value="P-loop containing nucleoside triphosphate hydrolases"/>
    <property type="match status" value="1"/>
</dbReference>
<feature type="transmembrane region" description="Helical" evidence="7">
    <location>
        <begin position="139"/>
        <end position="165"/>
    </location>
</feature>
<feature type="transmembrane region" description="Helical" evidence="7">
    <location>
        <begin position="246"/>
        <end position="272"/>
    </location>
</feature>
<feature type="domain" description="ABC transmembrane type-1" evidence="9">
    <location>
        <begin position="30"/>
        <end position="312"/>
    </location>
</feature>
<organism evidence="10 11">
    <name type="scientific">Billgrantia gudaonensis</name>
    <dbReference type="NCBI Taxonomy" id="376427"/>
    <lineage>
        <taxon>Bacteria</taxon>
        <taxon>Pseudomonadati</taxon>
        <taxon>Pseudomonadota</taxon>
        <taxon>Gammaproteobacteria</taxon>
        <taxon>Oceanospirillales</taxon>
        <taxon>Halomonadaceae</taxon>
        <taxon>Billgrantia</taxon>
    </lineage>
</organism>
<dbReference type="GO" id="GO:0005886">
    <property type="term" value="C:plasma membrane"/>
    <property type="evidence" value="ECO:0007669"/>
    <property type="project" value="UniProtKB-SubCell"/>
</dbReference>
<dbReference type="AlphaFoldDB" id="A0A1G8WZV2"/>
<dbReference type="OrthoDB" id="6336411at2"/>
<dbReference type="InterPro" id="IPR017871">
    <property type="entry name" value="ABC_transporter-like_CS"/>
</dbReference>
<reference evidence="10 11" key="1">
    <citation type="submission" date="2016-10" db="EMBL/GenBank/DDBJ databases">
        <authorList>
            <person name="de Groot N.N."/>
        </authorList>
    </citation>
    <scope>NUCLEOTIDE SEQUENCE [LARGE SCALE GENOMIC DNA]</scope>
    <source>
        <strain evidence="10 11">CGMCC 1.6133</strain>
    </source>
</reference>
<evidence type="ECO:0000256" key="5">
    <source>
        <dbReference type="ARBA" id="ARBA00022989"/>
    </source>
</evidence>
<feature type="domain" description="ABC transporter" evidence="8">
    <location>
        <begin position="345"/>
        <end position="584"/>
    </location>
</feature>
<evidence type="ECO:0000256" key="3">
    <source>
        <dbReference type="ARBA" id="ARBA00022741"/>
    </source>
</evidence>
<dbReference type="InterPro" id="IPR039421">
    <property type="entry name" value="Type_1_exporter"/>
</dbReference>
<evidence type="ECO:0000256" key="7">
    <source>
        <dbReference type="SAM" id="Phobius"/>
    </source>
</evidence>
<accession>A0A1G8WZV2</accession>
<dbReference type="PANTHER" id="PTHR43394">
    <property type="entry name" value="ATP-DEPENDENT PERMEASE MDL1, MITOCHONDRIAL"/>
    <property type="match status" value="1"/>
</dbReference>
<dbReference type="InterPro" id="IPR003593">
    <property type="entry name" value="AAA+_ATPase"/>
</dbReference>
<dbReference type="PROSITE" id="PS00211">
    <property type="entry name" value="ABC_TRANSPORTER_1"/>
    <property type="match status" value="1"/>
</dbReference>
<dbReference type="RefSeq" id="WP_089686204.1">
    <property type="nucleotide sequence ID" value="NZ_FNES01000008.1"/>
</dbReference>
<dbReference type="Gene3D" id="3.40.50.300">
    <property type="entry name" value="P-loop containing nucleotide triphosphate hydrolases"/>
    <property type="match status" value="1"/>
</dbReference>
<dbReference type="GO" id="GO:0016887">
    <property type="term" value="F:ATP hydrolysis activity"/>
    <property type="evidence" value="ECO:0007669"/>
    <property type="project" value="InterPro"/>
</dbReference>
<dbReference type="SUPFAM" id="SSF90123">
    <property type="entry name" value="ABC transporter transmembrane region"/>
    <property type="match status" value="1"/>
</dbReference>
<dbReference type="GO" id="GO:0015421">
    <property type="term" value="F:ABC-type oligopeptide transporter activity"/>
    <property type="evidence" value="ECO:0007669"/>
    <property type="project" value="TreeGrafter"/>
</dbReference>
<dbReference type="Pfam" id="PF00005">
    <property type="entry name" value="ABC_tran"/>
    <property type="match status" value="1"/>
</dbReference>
<evidence type="ECO:0000259" key="8">
    <source>
        <dbReference type="PROSITE" id="PS50893"/>
    </source>
</evidence>
<dbReference type="GO" id="GO:0045454">
    <property type="term" value="P:cell redox homeostasis"/>
    <property type="evidence" value="ECO:0007669"/>
    <property type="project" value="InterPro"/>
</dbReference>
<keyword evidence="2 7" id="KW-0812">Transmembrane</keyword>
<dbReference type="InterPro" id="IPR036640">
    <property type="entry name" value="ABC1_TM_sf"/>
</dbReference>
<evidence type="ECO:0000259" key="9">
    <source>
        <dbReference type="PROSITE" id="PS50929"/>
    </source>
</evidence>
<evidence type="ECO:0000256" key="1">
    <source>
        <dbReference type="ARBA" id="ARBA00004651"/>
    </source>
</evidence>
<dbReference type="GO" id="GO:0034775">
    <property type="term" value="P:glutathione transmembrane transport"/>
    <property type="evidence" value="ECO:0007669"/>
    <property type="project" value="InterPro"/>
</dbReference>
<dbReference type="InterPro" id="IPR003439">
    <property type="entry name" value="ABC_transporter-like_ATP-bd"/>
</dbReference>
<keyword evidence="5 7" id="KW-1133">Transmembrane helix</keyword>
<evidence type="ECO:0000256" key="4">
    <source>
        <dbReference type="ARBA" id="ARBA00022840"/>
    </source>
</evidence>
<dbReference type="InterPro" id="IPR027417">
    <property type="entry name" value="P-loop_NTPase"/>
</dbReference>
<dbReference type="NCBIfam" id="TIGR02868">
    <property type="entry name" value="CydC"/>
    <property type="match status" value="1"/>
</dbReference>
<feature type="transmembrane region" description="Helical" evidence="7">
    <location>
        <begin position="171"/>
        <end position="194"/>
    </location>
</feature>
<dbReference type="PROSITE" id="PS50929">
    <property type="entry name" value="ABC_TM1F"/>
    <property type="match status" value="1"/>
</dbReference>
<evidence type="ECO:0000256" key="2">
    <source>
        <dbReference type="ARBA" id="ARBA00022692"/>
    </source>
</evidence>
<keyword evidence="3" id="KW-0547">Nucleotide-binding</keyword>
<dbReference type="Gene3D" id="1.20.1560.10">
    <property type="entry name" value="ABC transporter type 1, transmembrane domain"/>
    <property type="match status" value="1"/>
</dbReference>
<keyword evidence="6 7" id="KW-0472">Membrane</keyword>
<dbReference type="EMBL" id="FNES01000008">
    <property type="protein sequence ID" value="SDJ83606.1"/>
    <property type="molecule type" value="Genomic_DNA"/>
</dbReference>
<name>A0A1G8WZV2_9GAMM</name>
<evidence type="ECO:0000256" key="6">
    <source>
        <dbReference type="ARBA" id="ARBA00023136"/>
    </source>
</evidence>
<dbReference type="STRING" id="376427.SAMN04487954_108149"/>